<feature type="compositionally biased region" description="Acidic residues" evidence="1">
    <location>
        <begin position="681"/>
        <end position="694"/>
    </location>
</feature>
<feature type="region of interest" description="Disordered" evidence="1">
    <location>
        <begin position="2116"/>
        <end position="2178"/>
    </location>
</feature>
<feature type="region of interest" description="Disordered" evidence="1">
    <location>
        <begin position="1801"/>
        <end position="1824"/>
    </location>
</feature>
<feature type="compositionally biased region" description="Polar residues" evidence="1">
    <location>
        <begin position="28"/>
        <end position="52"/>
    </location>
</feature>
<gene>
    <name evidence="4" type="primary">LOC117354415</name>
</gene>
<sequence length="2313" mass="254864">MPGVSADEEGELQQEPPRTLENEAGLSPNISTASTPSCDASTPKTLTPLQPFQTATPKCEDELVVGSAYCTESTSEFLKAKAGDRPQPEGASCDMAIGGPPTGLPMTSVELQECVSSVGQDSLAMLKECTGPEALNEPLNMDILDTRIVMGEETQNSDKETGAGNVLNALLLDTKSPIVDARETTSKAETSSEEERNDIEEIFLEEIQENDLTVERLSTKVMSIKHPHLGTNSCISHSLNQLHLEQEESRRETIPTKQMFSQGEITTDVPSFSCEPTKEPHTDLPNTEPQLLQNMQTYSMDPDLYFTAPTTPTKTTYSHLKHYSYLRDSLNEDQNDIENEGLCSPPTSPSGSYITAEGSSWASSGTSSASPSCSPNLMTESETMDAPTTGVESFYGLVEDFSDEPSQPFLDSQLTEEEPCPISGRNSSGNNQGQFLPSVSGKAKDENTNYEHITEAEEKVWESNFSSSTASVSQKDAAEDQDELVTFIRPISPEQPETFHSSSAIPGFQSLSDPNGTPDIRCSTEAKATARDLDTETTSSSELRYGFVGTNTEGTENEQMIPAALLPFCGSLIFEAESMEITLFPQGESVENDVICDVENDDDSTSASFLHSLSESSINEGVDESFAYQDDTSESSDSASYDGEEDEKRYSTEQHAVVSDSTQAYTANPRDTVKEVSNFESESEMETSSDSSDTDEECAVFAALDIDPNNLATVEEQIASELHLLAEQQEKVEVVMREDQEKAGHERNSFVQAKVPCRRDATRPISQLVDPRLEDPMVTETMSTRPEKSTWNQSLEPNNSISGSVSLQSKTSHVETGTTLLESDLDLYMTGSDQAEDNQDETGSILLSDNSPEQQTDLSEMKKALETGVSSDGECLIACFDTDEELETVTAFHESSNHAMLVGQYADACLGTDNVVQDLNKKESEMSTYAKPAPSSLTTAELEDKSYLQLELITLDIEERLTESEEQLLKAAEKDNAITTDYAENEAIVEKPELERVLQSSELEKREDRSEIEKEMTCELILQQPDKVRLETMPSGECLIARFDLDEKLEKLSSLDQVNNNDEHVEVYPATQLLMRQKKRHLEEHGDKNDQKERMTANIDVQPVLLPIESSEKFSESNMEAGQQEVSKGLQRIPVSEINVQDERNFSTPLILAINRNESREVHATAVGQKIYTESTSEQCSFQSGVAEISNSNLNEITTEVKDMLSVSDMVLENMICPEINKNMRKKQDKLIEGKEEIGSYDIAKLQSKSTFGEPSIPGTTDANQKGTAGIQKSLSESVTISRHEERESALSTESSNESFKSTVPKRDQCNKTEIFPVGSDSELKGNKGTKELELPAQSSSKPQSTDSKLQVSKAIEQSESNSRTEPGPNVDAGEYSTSKDRPNRDNMCHHYEKKEEGMINLPLLVPKNIKNVLRDLKESALPIFQDNDNCTVVTCEFKGDFASKQSSNLIYNHRSEEKTETVGSVPQTFLSTYILEQLSGDLGLKDGKDTNPRKRVCAVISDSLLREDSLVEKQDLSSPKLSLYSACIEASLDTYNASLSSEMPEKAVPELGYDTTKTILPSNSSSCRTPEETMERSKTPSKSSKLSDPVHTVGSQKPAFSMQEGESNLDKMKGRQEPVKDQETSTCPMYRKSLAQPCLSSKQDQRASESTVLTCTTCPTYQNLGTEISADPWTSGIKSQIGKTELSVSCLNSSGAFSLQTSEQERLGSLQEITSMLQGSFGKLEALELGMRPSCLESSPLPVHLPVEFPRVKDSDLVEPEEIILDSLQSSQAQVLDAKMSPPSDLKVRSKVAWADTSEMASTLETTETHTTTAKEDGFMNKLGKPMTAGRLRAQDANTYREKHYWQDNVEATSSHSGETHKKTEVKSQDMQHPEASDNQGIHSTSVSEDMKGSKEHRDHDESPMTRPSDLVHKLQADFSRFQVGDSQLQSPLQESRPVSSFSHVPPEVSSTHTPLRDASPTSPCPDAIELPLPCLSSPSRHSDDSVQDQGDTSQLLVSKASSELEDIRAEHRSPVLLESKRYLAAHESIRSSVLSTEESTSCRKLREEQEFMAQEEKGKRTNHSSIHFESSSSSESDVPYHYPELNSLTEVSSLTLLGDTKIAMDQRTCEIINHKGSCNDSESNEESIPELEEPDVSEPRTAQNQAQLTHAGGPGDESISKAKQSRSEKKARKAMSKLGLRQIHGVTRITIRKSKNILFVITKPDVFKSPASDIYIVFGEAKIEDLSQQVHKAAAEKFKVPMEHSPLITEATPTLTIKEESEEEEEVDETGLEVRDIELVMAQANVSRAKAVRALKHNNNDIVNAIMELTM</sequence>
<feature type="region of interest" description="Disordered" evidence="1">
    <location>
        <begin position="412"/>
        <end position="445"/>
    </location>
</feature>
<feature type="region of interest" description="Disordered" evidence="1">
    <location>
        <begin position="1"/>
        <end position="52"/>
    </location>
</feature>
<feature type="region of interest" description="Disordered" evidence="1">
    <location>
        <begin position="833"/>
        <end position="858"/>
    </location>
</feature>
<feature type="region of interest" description="Disordered" evidence="1">
    <location>
        <begin position="1249"/>
        <end position="1387"/>
    </location>
</feature>
<dbReference type="InterPro" id="IPR016641">
    <property type="entry name" value="EGD2/NACA0like"/>
</dbReference>
<keyword evidence="3" id="KW-1185">Reference proteome</keyword>
<dbReference type="CDD" id="cd14416">
    <property type="entry name" value="UBA_NACAD"/>
    <property type="match status" value="1"/>
</dbReference>
<feature type="compositionally biased region" description="Acidic residues" evidence="1">
    <location>
        <begin position="2124"/>
        <end position="2138"/>
    </location>
</feature>
<organism evidence="3 4">
    <name type="scientific">Geotrypetes seraphini</name>
    <name type="common">Gaboon caecilian</name>
    <name type="synonym">Caecilia seraphini</name>
    <dbReference type="NCBI Taxonomy" id="260995"/>
    <lineage>
        <taxon>Eukaryota</taxon>
        <taxon>Metazoa</taxon>
        <taxon>Chordata</taxon>
        <taxon>Craniata</taxon>
        <taxon>Vertebrata</taxon>
        <taxon>Euteleostomi</taxon>
        <taxon>Amphibia</taxon>
        <taxon>Gymnophiona</taxon>
        <taxon>Geotrypetes</taxon>
    </lineage>
</organism>
<dbReference type="InParanoid" id="A0A6P8QM24"/>
<evidence type="ECO:0000313" key="3">
    <source>
        <dbReference type="Proteomes" id="UP000515159"/>
    </source>
</evidence>
<feature type="compositionally biased region" description="Basic and acidic residues" evidence="1">
    <location>
        <begin position="1859"/>
        <end position="1877"/>
    </location>
</feature>
<evidence type="ECO:0000259" key="2">
    <source>
        <dbReference type="PROSITE" id="PS51151"/>
    </source>
</evidence>
<dbReference type="InterPro" id="IPR044034">
    <property type="entry name" value="NAC-like_UBA"/>
</dbReference>
<feature type="compositionally biased region" description="Polar residues" evidence="1">
    <location>
        <begin position="1878"/>
        <end position="1889"/>
    </location>
</feature>
<evidence type="ECO:0000256" key="1">
    <source>
        <dbReference type="SAM" id="MobiDB-lite"/>
    </source>
</evidence>
<feature type="region of interest" description="Disordered" evidence="1">
    <location>
        <begin position="496"/>
        <end position="521"/>
    </location>
</feature>
<name>A0A6P8QM24_GEOSA</name>
<dbReference type="PANTHER" id="PTHR21713">
    <property type="entry name" value="NASCENT POLYPEPTIDE ASSOCIATED COMPLEX ALPHA SUBUNIT-RELATED"/>
    <property type="match status" value="1"/>
</dbReference>
<feature type="domain" description="NAC-A/B" evidence="2">
    <location>
        <begin position="2167"/>
        <end position="2232"/>
    </location>
</feature>
<feature type="compositionally biased region" description="Basic and acidic residues" evidence="1">
    <location>
        <begin position="1322"/>
        <end position="1334"/>
    </location>
</feature>
<feature type="region of interest" description="Disordered" evidence="1">
    <location>
        <begin position="627"/>
        <end position="694"/>
    </location>
</feature>
<dbReference type="CDD" id="cd22054">
    <property type="entry name" value="NAC_NACA"/>
    <property type="match status" value="1"/>
</dbReference>
<dbReference type="InterPro" id="IPR002715">
    <property type="entry name" value="Nas_poly-pep-assoc_cplx_dom"/>
</dbReference>
<proteinExistence type="predicted"/>
<feature type="region of interest" description="Disordered" evidence="1">
    <location>
        <begin position="2054"/>
        <end position="2081"/>
    </location>
</feature>
<feature type="compositionally biased region" description="Basic and acidic residues" evidence="1">
    <location>
        <begin position="1378"/>
        <end position="1387"/>
    </location>
</feature>
<dbReference type="FunFam" id="1.10.8.10:FF:000006">
    <property type="entry name" value="Putative nascent polypeptide-associated complex subunit alpha"/>
    <property type="match status" value="1"/>
</dbReference>
<dbReference type="PROSITE" id="PS51151">
    <property type="entry name" value="NAC_AB"/>
    <property type="match status" value="1"/>
</dbReference>
<dbReference type="OrthoDB" id="3169036at2759"/>
<feature type="compositionally biased region" description="Basic and acidic residues" evidence="1">
    <location>
        <begin position="1890"/>
        <end position="1909"/>
    </location>
</feature>
<feature type="compositionally biased region" description="Polar residues" evidence="1">
    <location>
        <begin position="424"/>
        <end position="437"/>
    </location>
</feature>
<dbReference type="FunFam" id="2.20.70.30:FF:000002">
    <property type="entry name" value="Nascent polypeptide-associated complex (NAC), alpha subunit"/>
    <property type="match status" value="1"/>
</dbReference>
<feature type="compositionally biased region" description="Polar residues" evidence="1">
    <location>
        <begin position="1337"/>
        <end position="1365"/>
    </location>
</feature>
<feature type="region of interest" description="Disordered" evidence="1">
    <location>
        <begin position="1845"/>
        <end position="1909"/>
    </location>
</feature>
<dbReference type="Proteomes" id="UP000515159">
    <property type="component" value="Chromosome 2"/>
</dbReference>
<feature type="compositionally biased region" description="Basic and acidic residues" evidence="1">
    <location>
        <begin position="1570"/>
        <end position="1579"/>
    </location>
</feature>
<dbReference type="FunCoup" id="A0A6P8QM24">
    <property type="interactions" value="502"/>
</dbReference>
<feature type="compositionally biased region" description="Polar residues" evidence="1">
    <location>
        <begin position="841"/>
        <end position="858"/>
    </location>
</feature>
<feature type="region of interest" description="Disordered" evidence="1">
    <location>
        <begin position="783"/>
        <end position="810"/>
    </location>
</feature>
<feature type="compositionally biased region" description="Basic and acidic residues" evidence="1">
    <location>
        <begin position="1609"/>
        <end position="1624"/>
    </location>
</feature>
<feature type="compositionally biased region" description="Polar residues" evidence="1">
    <location>
        <begin position="1249"/>
        <end position="1281"/>
    </location>
</feature>
<dbReference type="Pfam" id="PF19026">
    <property type="entry name" value="UBA_HYPK"/>
    <property type="match status" value="1"/>
</dbReference>
<dbReference type="Pfam" id="PF01849">
    <property type="entry name" value="NAC"/>
    <property type="match status" value="1"/>
</dbReference>
<feature type="compositionally biased region" description="Low complexity" evidence="1">
    <location>
        <begin position="2065"/>
        <end position="2078"/>
    </location>
</feature>
<feature type="compositionally biased region" description="Polar residues" evidence="1">
    <location>
        <begin position="1559"/>
        <end position="1569"/>
    </location>
</feature>
<reference evidence="4" key="1">
    <citation type="submission" date="2025-08" db="UniProtKB">
        <authorList>
            <consortium name="RefSeq"/>
        </authorList>
    </citation>
    <scope>IDENTIFICATION</scope>
</reference>
<protein>
    <submittedName>
        <fullName evidence="4">Uncharacterized protein LOC117354415 isoform X1</fullName>
    </submittedName>
</protein>
<dbReference type="Gene3D" id="1.10.8.10">
    <property type="entry name" value="DNA helicase RuvA subunit, C-terminal domain"/>
    <property type="match status" value="1"/>
</dbReference>
<feature type="compositionally biased region" description="Polar residues" evidence="1">
    <location>
        <begin position="498"/>
        <end position="515"/>
    </location>
</feature>
<evidence type="ECO:0000313" key="4">
    <source>
        <dbReference type="RefSeq" id="XP_033787796.1"/>
    </source>
</evidence>
<dbReference type="Gene3D" id="2.20.70.30">
    <property type="entry name" value="Nascent polypeptide-associated complex domain"/>
    <property type="match status" value="1"/>
</dbReference>
<dbReference type="RefSeq" id="XP_033787796.1">
    <property type="nucleotide sequence ID" value="XM_033931905.1"/>
</dbReference>
<accession>A0A6P8QM24</accession>
<feature type="compositionally biased region" description="Low complexity" evidence="1">
    <location>
        <begin position="358"/>
        <end position="375"/>
    </location>
</feature>
<feature type="compositionally biased region" description="Low complexity" evidence="1">
    <location>
        <begin position="1804"/>
        <end position="1813"/>
    </location>
</feature>
<dbReference type="SMART" id="SM01407">
    <property type="entry name" value="NAC"/>
    <property type="match status" value="1"/>
</dbReference>
<feature type="compositionally biased region" description="Polar residues" evidence="1">
    <location>
        <begin position="1927"/>
        <end position="1955"/>
    </location>
</feature>
<dbReference type="KEGG" id="gsh:117354415"/>
<dbReference type="GeneID" id="117354415"/>
<dbReference type="InterPro" id="IPR041907">
    <property type="entry name" value="NACAD_UBA"/>
</dbReference>
<feature type="region of interest" description="Disordered" evidence="1">
    <location>
        <begin position="335"/>
        <end position="383"/>
    </location>
</feature>
<feature type="region of interest" description="Disordered" evidence="1">
    <location>
        <begin position="1927"/>
        <end position="1994"/>
    </location>
</feature>
<feature type="region of interest" description="Disordered" evidence="1">
    <location>
        <begin position="267"/>
        <end position="287"/>
    </location>
</feature>
<dbReference type="GO" id="GO:0005854">
    <property type="term" value="C:nascent polypeptide-associated complex"/>
    <property type="evidence" value="ECO:0007669"/>
    <property type="project" value="InterPro"/>
</dbReference>
<feature type="region of interest" description="Disordered" evidence="1">
    <location>
        <begin position="1559"/>
        <end position="1626"/>
    </location>
</feature>
<feature type="compositionally biased region" description="Acidic residues" evidence="1">
    <location>
        <begin position="1"/>
        <end position="12"/>
    </location>
</feature>
<dbReference type="InterPro" id="IPR038187">
    <property type="entry name" value="NAC_A/B_dom_sf"/>
</dbReference>
<feature type="compositionally biased region" description="Polar residues" evidence="1">
    <location>
        <begin position="1290"/>
        <end position="1302"/>
    </location>
</feature>